<evidence type="ECO:0000256" key="5">
    <source>
        <dbReference type="ARBA" id="ARBA00023014"/>
    </source>
</evidence>
<keyword evidence="2" id="KW-0949">S-adenosyl-L-methionine</keyword>
<dbReference type="CDD" id="cd01335">
    <property type="entry name" value="Radical_SAM"/>
    <property type="match status" value="1"/>
</dbReference>
<name>A0A1E3X6A1_9BACT</name>
<dbReference type="PANTHER" id="PTHR11228">
    <property type="entry name" value="RADICAL SAM DOMAIN PROTEIN"/>
    <property type="match status" value="1"/>
</dbReference>
<comment type="caution">
    <text evidence="7">The sequence shown here is derived from an EMBL/GenBank/DDBJ whole genome shotgun (WGS) entry which is preliminary data.</text>
</comment>
<keyword evidence="3" id="KW-0479">Metal-binding</keyword>
<dbReference type="GO" id="GO:0051536">
    <property type="term" value="F:iron-sulfur cluster binding"/>
    <property type="evidence" value="ECO:0007669"/>
    <property type="project" value="UniProtKB-KW"/>
</dbReference>
<dbReference type="GO" id="GO:0003824">
    <property type="term" value="F:catalytic activity"/>
    <property type="evidence" value="ECO:0007669"/>
    <property type="project" value="InterPro"/>
</dbReference>
<evidence type="ECO:0000256" key="4">
    <source>
        <dbReference type="ARBA" id="ARBA00023004"/>
    </source>
</evidence>
<keyword evidence="5" id="KW-0411">Iron-sulfur</keyword>
<accession>A0A1E3X6A1</accession>
<dbReference type="EMBL" id="MAYW01000139">
    <property type="protein sequence ID" value="ODS31158.1"/>
    <property type="molecule type" value="Genomic_DNA"/>
</dbReference>
<organism evidence="7 8">
    <name type="scientific">Candidatus Scalindua rubra</name>
    <dbReference type="NCBI Taxonomy" id="1872076"/>
    <lineage>
        <taxon>Bacteria</taxon>
        <taxon>Pseudomonadati</taxon>
        <taxon>Planctomycetota</taxon>
        <taxon>Candidatus Brocadiia</taxon>
        <taxon>Candidatus Brocadiales</taxon>
        <taxon>Candidatus Scalinduaceae</taxon>
        <taxon>Candidatus Scalindua</taxon>
    </lineage>
</organism>
<evidence type="ECO:0000259" key="6">
    <source>
        <dbReference type="PROSITE" id="PS51918"/>
    </source>
</evidence>
<dbReference type="SFLD" id="SFLDG01067">
    <property type="entry name" value="SPASM/twitch_domain_containing"/>
    <property type="match status" value="1"/>
</dbReference>
<dbReference type="Gene3D" id="3.20.20.70">
    <property type="entry name" value="Aldolase class I"/>
    <property type="match status" value="1"/>
</dbReference>
<evidence type="ECO:0000256" key="1">
    <source>
        <dbReference type="ARBA" id="ARBA00001966"/>
    </source>
</evidence>
<dbReference type="Proteomes" id="UP000094056">
    <property type="component" value="Unassembled WGS sequence"/>
</dbReference>
<dbReference type="PROSITE" id="PS51918">
    <property type="entry name" value="RADICAL_SAM"/>
    <property type="match status" value="1"/>
</dbReference>
<reference evidence="7 8" key="1">
    <citation type="submission" date="2016-07" db="EMBL/GenBank/DDBJ databases">
        <title>Draft genome of Scalindua rubra, obtained from a brine-seawater interface in the Red Sea, sheds light on salt adaptation in anammox bacteria.</title>
        <authorList>
            <person name="Speth D.R."/>
            <person name="Lagkouvardos I."/>
            <person name="Wang Y."/>
            <person name="Qian P.-Y."/>
            <person name="Dutilh B.E."/>
            <person name="Jetten M.S."/>
        </authorList>
    </citation>
    <scope>NUCLEOTIDE SEQUENCE [LARGE SCALE GENOMIC DNA]</scope>
    <source>
        <strain evidence="7">BSI-1</strain>
    </source>
</reference>
<protein>
    <submittedName>
        <fullName evidence="7">Radical SAM domain protein</fullName>
    </submittedName>
</protein>
<dbReference type="InterPro" id="IPR058240">
    <property type="entry name" value="rSAM_sf"/>
</dbReference>
<evidence type="ECO:0000313" key="8">
    <source>
        <dbReference type="Proteomes" id="UP000094056"/>
    </source>
</evidence>
<sequence>MYFFSEFATNRKRINYILILFARKFKPARVFAYPIKITVCPGTLCNLNCVLCPVGQNDKGREKGLMEFSTFKKVIDECGPYLYKLDLYNWGEPFLNKDIFKMVRYAKKFKIKVSISSNLNHFNEKICSELTKSGVDHLLISLDGTSQESVNKYQVGNNFVEVVTNMKNL</sequence>
<feature type="domain" description="Radical SAM core" evidence="6">
    <location>
        <begin position="27"/>
        <end position="169"/>
    </location>
</feature>
<dbReference type="AlphaFoldDB" id="A0A1E3X6A1"/>
<keyword evidence="4" id="KW-0408">Iron</keyword>
<comment type="cofactor">
    <cofactor evidence="1">
        <name>[4Fe-4S] cluster</name>
        <dbReference type="ChEBI" id="CHEBI:49883"/>
    </cofactor>
</comment>
<dbReference type="GO" id="GO:0046872">
    <property type="term" value="F:metal ion binding"/>
    <property type="evidence" value="ECO:0007669"/>
    <property type="project" value="UniProtKB-KW"/>
</dbReference>
<gene>
    <name evidence="7" type="ORF">SCARUB_03729</name>
</gene>
<dbReference type="PANTHER" id="PTHR11228:SF7">
    <property type="entry name" value="PQQA PEPTIDE CYCLASE"/>
    <property type="match status" value="1"/>
</dbReference>
<evidence type="ECO:0000313" key="7">
    <source>
        <dbReference type="EMBL" id="ODS31158.1"/>
    </source>
</evidence>
<dbReference type="InterPro" id="IPR007197">
    <property type="entry name" value="rSAM"/>
</dbReference>
<dbReference type="SUPFAM" id="SSF102114">
    <property type="entry name" value="Radical SAM enzymes"/>
    <property type="match status" value="1"/>
</dbReference>
<dbReference type="InterPro" id="IPR013785">
    <property type="entry name" value="Aldolase_TIM"/>
</dbReference>
<evidence type="ECO:0000256" key="3">
    <source>
        <dbReference type="ARBA" id="ARBA00022723"/>
    </source>
</evidence>
<dbReference type="Pfam" id="PF04055">
    <property type="entry name" value="Radical_SAM"/>
    <property type="match status" value="1"/>
</dbReference>
<dbReference type="InterPro" id="IPR050377">
    <property type="entry name" value="Radical_SAM_PqqE_MftC-like"/>
</dbReference>
<dbReference type="SFLD" id="SFLDS00029">
    <property type="entry name" value="Radical_SAM"/>
    <property type="match status" value="1"/>
</dbReference>
<proteinExistence type="predicted"/>
<evidence type="ECO:0000256" key="2">
    <source>
        <dbReference type="ARBA" id="ARBA00022691"/>
    </source>
</evidence>